<dbReference type="EC" id="3.4.24.-" evidence="8"/>
<dbReference type="GO" id="GO:0046872">
    <property type="term" value="F:metal ion binding"/>
    <property type="evidence" value="ECO:0007669"/>
    <property type="project" value="UniProtKB-KW"/>
</dbReference>
<feature type="domain" description="Peptidase M48" evidence="7">
    <location>
        <begin position="142"/>
        <end position="269"/>
    </location>
</feature>
<proteinExistence type="inferred from homology"/>
<dbReference type="CDD" id="cd07331">
    <property type="entry name" value="M48C_Oma1_like"/>
    <property type="match status" value="1"/>
</dbReference>
<dbReference type="GO" id="GO:0004222">
    <property type="term" value="F:metalloendopeptidase activity"/>
    <property type="evidence" value="ECO:0007669"/>
    <property type="project" value="InterPro"/>
</dbReference>
<protein>
    <submittedName>
        <fullName evidence="8">Metalloendopeptidase OMA1</fullName>
        <ecNumber evidence="8">3.4.24.-</ecNumber>
    </submittedName>
</protein>
<keyword evidence="5 6" id="KW-0482">Metalloprotease</keyword>
<evidence type="ECO:0000256" key="4">
    <source>
        <dbReference type="ARBA" id="ARBA00022833"/>
    </source>
</evidence>
<name>A0AAD8Y1F4_9STRA</name>
<gene>
    <name evidence="8" type="ORF">QTG54_011998</name>
</gene>
<accession>A0AAD8Y1F4</accession>
<dbReference type="GO" id="GO:0016020">
    <property type="term" value="C:membrane"/>
    <property type="evidence" value="ECO:0007669"/>
    <property type="project" value="TreeGrafter"/>
</dbReference>
<dbReference type="InterPro" id="IPR001915">
    <property type="entry name" value="Peptidase_M48"/>
</dbReference>
<evidence type="ECO:0000313" key="9">
    <source>
        <dbReference type="Proteomes" id="UP001224775"/>
    </source>
</evidence>
<dbReference type="InterPro" id="IPR051156">
    <property type="entry name" value="Mito/Outer_Membr_Metalloprot"/>
</dbReference>
<keyword evidence="2" id="KW-0479">Metal-binding</keyword>
<evidence type="ECO:0000313" key="8">
    <source>
        <dbReference type="EMBL" id="KAK1737131.1"/>
    </source>
</evidence>
<reference evidence="8" key="1">
    <citation type="submission" date="2023-06" db="EMBL/GenBank/DDBJ databases">
        <title>Survivors Of The Sea: Transcriptome response of Skeletonema marinoi to long-term dormancy.</title>
        <authorList>
            <person name="Pinder M.I.M."/>
            <person name="Kourtchenko O."/>
            <person name="Robertson E.K."/>
            <person name="Larsson T."/>
            <person name="Maumus F."/>
            <person name="Osuna-Cruz C.M."/>
            <person name="Vancaester E."/>
            <person name="Stenow R."/>
            <person name="Vandepoele K."/>
            <person name="Ploug H."/>
            <person name="Bruchert V."/>
            <person name="Godhe A."/>
            <person name="Topel M."/>
        </authorList>
    </citation>
    <scope>NUCLEOTIDE SEQUENCE</scope>
    <source>
        <strain evidence="8">R05AC</strain>
    </source>
</reference>
<evidence type="ECO:0000256" key="5">
    <source>
        <dbReference type="ARBA" id="ARBA00023049"/>
    </source>
</evidence>
<keyword evidence="1 6" id="KW-0645">Protease</keyword>
<sequence>MMMRPAPILTTAWRSHIICQTRSRFISLRRYTSRRSNHNELPSYIKYGFIIPMTGLTIGSVYAYYSCLDYAPYTNRKRLICTNPKWEQEMGHKQYKELLQKFKGDILPADHRASVTVQRVGSRIAAAAQSFSAQYGQTNDTTNATTSPYTYTVVRSPEANAFVIPGNHVFVLTGLFRYAHNEDDLASVLGHEMAHNLARHAGERVSESILMTILSRLVLILDPTGILFTLLVPAQQLLVALPHSREHEVEADKIGIVLASEACYDPRSAKIDFQE</sequence>
<dbReference type="PANTHER" id="PTHR22726">
    <property type="entry name" value="METALLOENDOPEPTIDASE OMA1"/>
    <property type="match status" value="1"/>
</dbReference>
<comment type="caution">
    <text evidence="8">The sequence shown here is derived from an EMBL/GenBank/DDBJ whole genome shotgun (WGS) entry which is preliminary data.</text>
</comment>
<evidence type="ECO:0000256" key="6">
    <source>
        <dbReference type="RuleBase" id="RU003983"/>
    </source>
</evidence>
<keyword evidence="9" id="KW-1185">Reference proteome</keyword>
<dbReference type="Gene3D" id="3.30.2010.10">
    <property type="entry name" value="Metalloproteases ('zincins'), catalytic domain"/>
    <property type="match status" value="1"/>
</dbReference>
<dbReference type="EMBL" id="JATAAI010000026">
    <property type="protein sequence ID" value="KAK1737131.1"/>
    <property type="molecule type" value="Genomic_DNA"/>
</dbReference>
<evidence type="ECO:0000256" key="1">
    <source>
        <dbReference type="ARBA" id="ARBA00022670"/>
    </source>
</evidence>
<organism evidence="8 9">
    <name type="scientific">Skeletonema marinoi</name>
    <dbReference type="NCBI Taxonomy" id="267567"/>
    <lineage>
        <taxon>Eukaryota</taxon>
        <taxon>Sar</taxon>
        <taxon>Stramenopiles</taxon>
        <taxon>Ochrophyta</taxon>
        <taxon>Bacillariophyta</taxon>
        <taxon>Coscinodiscophyceae</taxon>
        <taxon>Thalassiosirophycidae</taxon>
        <taxon>Thalassiosirales</taxon>
        <taxon>Skeletonemataceae</taxon>
        <taxon>Skeletonema</taxon>
        <taxon>Skeletonema marinoi-dohrnii complex</taxon>
    </lineage>
</organism>
<dbReference type="AlphaFoldDB" id="A0AAD8Y1F4"/>
<keyword evidence="3 6" id="KW-0378">Hydrolase</keyword>
<dbReference type="Proteomes" id="UP001224775">
    <property type="component" value="Unassembled WGS sequence"/>
</dbReference>
<dbReference type="PANTHER" id="PTHR22726:SF1">
    <property type="entry name" value="METALLOENDOPEPTIDASE OMA1, MITOCHONDRIAL"/>
    <property type="match status" value="1"/>
</dbReference>
<evidence type="ECO:0000256" key="3">
    <source>
        <dbReference type="ARBA" id="ARBA00022801"/>
    </source>
</evidence>
<keyword evidence="4 6" id="KW-0862">Zinc</keyword>
<comment type="similarity">
    <text evidence="6">Belongs to the peptidase M48 family.</text>
</comment>
<comment type="cofactor">
    <cofactor evidence="6">
        <name>Zn(2+)</name>
        <dbReference type="ChEBI" id="CHEBI:29105"/>
    </cofactor>
    <text evidence="6">Binds 1 zinc ion per subunit.</text>
</comment>
<evidence type="ECO:0000256" key="2">
    <source>
        <dbReference type="ARBA" id="ARBA00022723"/>
    </source>
</evidence>
<dbReference type="GO" id="GO:0051603">
    <property type="term" value="P:proteolysis involved in protein catabolic process"/>
    <property type="evidence" value="ECO:0007669"/>
    <property type="project" value="TreeGrafter"/>
</dbReference>
<evidence type="ECO:0000259" key="7">
    <source>
        <dbReference type="Pfam" id="PF01435"/>
    </source>
</evidence>
<dbReference type="Pfam" id="PF01435">
    <property type="entry name" value="Peptidase_M48"/>
    <property type="match status" value="1"/>
</dbReference>